<organism evidence="1 2">
    <name type="scientific">Discostella pseudostelligera</name>
    <dbReference type="NCBI Taxonomy" id="259834"/>
    <lineage>
        <taxon>Eukaryota</taxon>
        <taxon>Sar</taxon>
        <taxon>Stramenopiles</taxon>
        <taxon>Ochrophyta</taxon>
        <taxon>Bacillariophyta</taxon>
        <taxon>Coscinodiscophyceae</taxon>
        <taxon>Thalassiosirophycidae</taxon>
        <taxon>Stephanodiscales</taxon>
        <taxon>Stephanodiscaceae</taxon>
        <taxon>Discostella</taxon>
    </lineage>
</organism>
<name>A0ABD3MG48_9STRA</name>
<evidence type="ECO:0008006" key="3">
    <source>
        <dbReference type="Google" id="ProtNLM"/>
    </source>
</evidence>
<dbReference type="InterPro" id="IPR036265">
    <property type="entry name" value="HIT-like_sf"/>
</dbReference>
<dbReference type="Proteomes" id="UP001530293">
    <property type="component" value="Unassembled WGS sequence"/>
</dbReference>
<dbReference type="Pfam" id="PF11969">
    <property type="entry name" value="DcpS_C"/>
    <property type="match status" value="1"/>
</dbReference>
<dbReference type="PANTHER" id="PTHR12486:SF4">
    <property type="entry name" value="APRATAXIN"/>
    <property type="match status" value="1"/>
</dbReference>
<dbReference type="SUPFAM" id="SSF54197">
    <property type="entry name" value="HIT-like"/>
    <property type="match status" value="1"/>
</dbReference>
<dbReference type="Gene3D" id="3.30.428.10">
    <property type="entry name" value="HIT-like"/>
    <property type="match status" value="1"/>
</dbReference>
<gene>
    <name evidence="1" type="ORF">ACHAWU_000126</name>
</gene>
<sequence>MNNSPINSSDDFTRVPIQLLYNPPQKGDFPSQSFNNWRNGLKNVLSSVESSSKRHERNPIVLFLNDKYVCTYDMYPKAKYHMLLMRRKINTHIGNLTHLNTLNDLDSSNLHELREFHALGRAIATQILEYHRTHEMSRNPPIIMKVGYHAIPSMEPLHLHIISSDLDSACITKREHVVSFTSPLFFVEAEAVEQHLESAFTSSIALTIRKDRAQSIRSYTPMMCVRCGKAAVSVPDWKRHNKQCNKLPTKKESSGRLNSLLGWRRAVVLGEDADGADLIKVGSKKKLA</sequence>
<evidence type="ECO:0000313" key="2">
    <source>
        <dbReference type="Proteomes" id="UP001530293"/>
    </source>
</evidence>
<dbReference type="AlphaFoldDB" id="A0ABD3MG48"/>
<comment type="caution">
    <text evidence="1">The sequence shown here is derived from an EMBL/GenBank/DDBJ whole genome shotgun (WGS) entry which is preliminary data.</text>
</comment>
<evidence type="ECO:0000313" key="1">
    <source>
        <dbReference type="EMBL" id="KAL3761639.1"/>
    </source>
</evidence>
<accession>A0ABD3MG48</accession>
<dbReference type="EMBL" id="JALLBG020000148">
    <property type="protein sequence ID" value="KAL3761639.1"/>
    <property type="molecule type" value="Genomic_DNA"/>
</dbReference>
<proteinExistence type="predicted"/>
<reference evidence="1 2" key="1">
    <citation type="submission" date="2024-10" db="EMBL/GenBank/DDBJ databases">
        <title>Updated reference genomes for cyclostephanoid diatoms.</title>
        <authorList>
            <person name="Roberts W.R."/>
            <person name="Alverson A.J."/>
        </authorList>
    </citation>
    <scope>NUCLEOTIDE SEQUENCE [LARGE SCALE GENOMIC DNA]</scope>
    <source>
        <strain evidence="1 2">AJA232-27</strain>
    </source>
</reference>
<dbReference type="PANTHER" id="PTHR12486">
    <property type="entry name" value="APRATAXIN-RELATED"/>
    <property type="match status" value="1"/>
</dbReference>
<keyword evidence="2" id="KW-1185">Reference proteome</keyword>
<protein>
    <recommendedName>
        <fullName evidence="3">Aprataxin</fullName>
    </recommendedName>
</protein>